<evidence type="ECO:0000256" key="10">
    <source>
        <dbReference type="RuleBase" id="RU366002"/>
    </source>
</evidence>
<evidence type="ECO:0000256" key="8">
    <source>
        <dbReference type="ARBA" id="ARBA00023136"/>
    </source>
</evidence>
<organism evidence="12 13">
    <name type="scientific">Paraburkholderia diazotrophica</name>
    <dbReference type="NCBI Taxonomy" id="667676"/>
    <lineage>
        <taxon>Bacteria</taxon>
        <taxon>Pseudomonadati</taxon>
        <taxon>Pseudomonadota</taxon>
        <taxon>Betaproteobacteria</taxon>
        <taxon>Burkholderiales</taxon>
        <taxon>Burkholderiaceae</taxon>
        <taxon>Paraburkholderia</taxon>
    </lineage>
</organism>
<sequence>MNNVELFHYILLLVCGAGVLTWVAERVAIPPAVILLFGGAAVALTGRHTTVDMDPNLVLTAVLPPLLMSSAFYTAWSDFRREVLSILSLVLGAVAFTTVAVAVTVHAFAPALAWPACFALGAIVSPPDAVAAKAILDRNPLPSRLVTVLEGESLVNDATGLLIYQMSIAAAFTGQFTASRATGVFLMLTFIGIAVGVACGQIMMWLIKRVPDPMLRIVLTFLMAWASYSIAEELGGSGVLSVVTCGLMLGVRQHRAFDAHTRIKASATWEVIVFVLDALVFILIGLALHGIVERMGDTRSMLATSASVALPAIVAVILSRLVWVAIGIYLPARIAAGHRNAGRPWRPGEIAVLGWAGVRGVVSLAAALALPEQFPDRDAIVFSTFLVIFGTLVIQGGSLGVLIRLVGLRPMRGSTMSELEARSHTFRASLNELEKISKSAGGEDKNLVRRLIDEYEVRVRNNEKAHSEGSEHVELRARHLRLELDLVSTSRQTLLRLHREGKIEDSVLHRLEAELDLEELRLQRLLEP</sequence>
<evidence type="ECO:0000256" key="5">
    <source>
        <dbReference type="ARBA" id="ARBA00022989"/>
    </source>
</evidence>
<dbReference type="NCBIfam" id="TIGR00831">
    <property type="entry name" value="a_cpa1"/>
    <property type="match status" value="1"/>
</dbReference>
<dbReference type="Proteomes" id="UP000198866">
    <property type="component" value="Unassembled WGS sequence"/>
</dbReference>
<dbReference type="InterPro" id="IPR006153">
    <property type="entry name" value="Cation/H_exchanger_TM"/>
</dbReference>
<comment type="subcellular location">
    <subcellularLocation>
        <location evidence="10">Cell inner membrane</location>
        <topology evidence="10">Multi-pass membrane protein</topology>
    </subcellularLocation>
    <subcellularLocation>
        <location evidence="1">Cell membrane</location>
        <topology evidence="1">Multi-pass membrane protein</topology>
    </subcellularLocation>
</comment>
<feature type="transmembrane region" description="Helical" evidence="10">
    <location>
        <begin position="382"/>
        <end position="406"/>
    </location>
</feature>
<feature type="transmembrane region" description="Helical" evidence="10">
    <location>
        <begin position="83"/>
        <end position="105"/>
    </location>
</feature>
<keyword evidence="3" id="KW-1003">Cell membrane</keyword>
<dbReference type="InterPro" id="IPR004705">
    <property type="entry name" value="Cation/H_exchanger_CPA1_bac"/>
</dbReference>
<feature type="transmembrane region" description="Helical" evidence="10">
    <location>
        <begin position="28"/>
        <end position="45"/>
    </location>
</feature>
<keyword evidence="9 10" id="KW-0739">Sodium transport</keyword>
<keyword evidence="4 10" id="KW-0812">Transmembrane</keyword>
<comment type="function">
    <text evidence="10">Na(+)/H(+) antiporter that extrudes sodium in exchange for external protons.</text>
</comment>
<dbReference type="GO" id="GO:0015385">
    <property type="term" value="F:sodium:proton antiporter activity"/>
    <property type="evidence" value="ECO:0007669"/>
    <property type="project" value="InterPro"/>
</dbReference>
<feature type="transmembrane region" description="Helical" evidence="10">
    <location>
        <begin position="6"/>
        <end position="23"/>
    </location>
</feature>
<feature type="transmembrane region" description="Helical" evidence="10">
    <location>
        <begin position="237"/>
        <end position="255"/>
    </location>
</feature>
<gene>
    <name evidence="12" type="ORF">SAMN05192539_101887</name>
</gene>
<keyword evidence="10" id="KW-0997">Cell inner membrane</keyword>
<keyword evidence="10" id="KW-0050">Antiport</keyword>
<comment type="caution">
    <text evidence="10">Lacks conserved residue(s) required for the propagation of feature annotation.</text>
</comment>
<evidence type="ECO:0000259" key="11">
    <source>
        <dbReference type="Pfam" id="PF00999"/>
    </source>
</evidence>
<evidence type="ECO:0000256" key="6">
    <source>
        <dbReference type="ARBA" id="ARBA00023053"/>
    </source>
</evidence>
<feature type="domain" description="Cation/H+ exchanger transmembrane" evidence="11">
    <location>
        <begin position="20"/>
        <end position="403"/>
    </location>
</feature>
<evidence type="ECO:0000313" key="12">
    <source>
        <dbReference type="EMBL" id="SEJ78932.1"/>
    </source>
</evidence>
<accession>A0A1H7BW49</accession>
<dbReference type="Pfam" id="PF00999">
    <property type="entry name" value="Na_H_Exchanger"/>
    <property type="match status" value="1"/>
</dbReference>
<feature type="transmembrane region" description="Helical" evidence="10">
    <location>
        <begin position="308"/>
        <end position="330"/>
    </location>
</feature>
<dbReference type="InterPro" id="IPR018422">
    <property type="entry name" value="Cation/H_exchanger_CPA1"/>
</dbReference>
<dbReference type="GO" id="GO:0005886">
    <property type="term" value="C:plasma membrane"/>
    <property type="evidence" value="ECO:0007669"/>
    <property type="project" value="UniProtKB-SubCell"/>
</dbReference>
<feature type="transmembrane region" description="Helical" evidence="10">
    <location>
        <begin position="57"/>
        <end position="76"/>
    </location>
</feature>
<reference evidence="13" key="1">
    <citation type="submission" date="2016-10" db="EMBL/GenBank/DDBJ databases">
        <authorList>
            <person name="Varghese N."/>
            <person name="Submissions S."/>
        </authorList>
    </citation>
    <scope>NUCLEOTIDE SEQUENCE [LARGE SCALE GENOMIC DNA]</scope>
    <source>
        <strain evidence="13">LMG 26031</strain>
    </source>
</reference>
<keyword evidence="13" id="KW-1185">Reference proteome</keyword>
<evidence type="ECO:0000256" key="3">
    <source>
        <dbReference type="ARBA" id="ARBA00022475"/>
    </source>
</evidence>
<keyword evidence="5 10" id="KW-1133">Transmembrane helix</keyword>
<dbReference type="GO" id="GO:0015386">
    <property type="term" value="F:potassium:proton antiporter activity"/>
    <property type="evidence" value="ECO:0007669"/>
    <property type="project" value="TreeGrafter"/>
</dbReference>
<dbReference type="AlphaFoldDB" id="A0A1H7BW49"/>
<dbReference type="EMBL" id="FNYE01000018">
    <property type="protein sequence ID" value="SEJ78932.1"/>
    <property type="molecule type" value="Genomic_DNA"/>
</dbReference>
<proteinExistence type="inferred from homology"/>
<dbReference type="GO" id="GO:0098719">
    <property type="term" value="P:sodium ion import across plasma membrane"/>
    <property type="evidence" value="ECO:0007669"/>
    <property type="project" value="TreeGrafter"/>
</dbReference>
<evidence type="ECO:0000256" key="1">
    <source>
        <dbReference type="ARBA" id="ARBA00004651"/>
    </source>
</evidence>
<evidence type="ECO:0000313" key="13">
    <source>
        <dbReference type="Proteomes" id="UP000198866"/>
    </source>
</evidence>
<evidence type="ECO:0000256" key="7">
    <source>
        <dbReference type="ARBA" id="ARBA00023065"/>
    </source>
</evidence>
<dbReference type="OrthoDB" id="9809206at2"/>
<dbReference type="PANTHER" id="PTHR10110">
    <property type="entry name" value="SODIUM/HYDROGEN EXCHANGER"/>
    <property type="match status" value="1"/>
</dbReference>
<feature type="transmembrane region" description="Helical" evidence="10">
    <location>
        <begin position="350"/>
        <end position="370"/>
    </location>
</feature>
<dbReference type="RefSeq" id="WP_090869039.1">
    <property type="nucleotide sequence ID" value="NZ_FNYE01000018.1"/>
</dbReference>
<evidence type="ECO:0000256" key="4">
    <source>
        <dbReference type="ARBA" id="ARBA00022692"/>
    </source>
</evidence>
<keyword evidence="2 10" id="KW-0813">Transport</keyword>
<feature type="transmembrane region" description="Helical" evidence="10">
    <location>
        <begin position="267"/>
        <end position="288"/>
    </location>
</feature>
<dbReference type="GO" id="GO:0051453">
    <property type="term" value="P:regulation of intracellular pH"/>
    <property type="evidence" value="ECO:0007669"/>
    <property type="project" value="TreeGrafter"/>
</dbReference>
<evidence type="ECO:0000256" key="2">
    <source>
        <dbReference type="ARBA" id="ARBA00022448"/>
    </source>
</evidence>
<keyword evidence="6 10" id="KW-0915">Sodium</keyword>
<protein>
    <submittedName>
        <fullName evidence="12">Sodium/proton antiporter, CPA1 family</fullName>
    </submittedName>
</protein>
<comment type="similarity">
    <text evidence="10">Belongs to the monovalent cation:proton antiporter 1 (CPA1) transporter (TC 2.A.36) family.</text>
</comment>
<keyword evidence="8 10" id="KW-0472">Membrane</keyword>
<keyword evidence="7 10" id="KW-0406">Ion transport</keyword>
<name>A0A1H7BW49_9BURK</name>
<evidence type="ECO:0000256" key="9">
    <source>
        <dbReference type="ARBA" id="ARBA00023201"/>
    </source>
</evidence>
<dbReference type="STRING" id="667676.SAMN05192539_101887"/>
<feature type="transmembrane region" description="Helical" evidence="10">
    <location>
        <begin position="184"/>
        <end position="207"/>
    </location>
</feature>
<dbReference type="Gene3D" id="6.10.140.1330">
    <property type="match status" value="1"/>
</dbReference>
<dbReference type="PANTHER" id="PTHR10110:SF86">
    <property type="entry name" value="SODIUM_HYDROGEN EXCHANGER 7"/>
    <property type="match status" value="1"/>
</dbReference>